<evidence type="ECO:0008006" key="3">
    <source>
        <dbReference type="Google" id="ProtNLM"/>
    </source>
</evidence>
<comment type="caution">
    <text evidence="1">The sequence shown here is derived from an EMBL/GenBank/DDBJ whole genome shotgun (WGS) entry which is preliminary data.</text>
</comment>
<keyword evidence="2" id="KW-1185">Reference proteome</keyword>
<dbReference type="Proteomes" id="UP000035265">
    <property type="component" value="Unassembled WGS sequence"/>
</dbReference>
<gene>
    <name evidence="1" type="ORF">FB00_05050</name>
</gene>
<evidence type="ECO:0000313" key="1">
    <source>
        <dbReference type="EMBL" id="KLN35654.1"/>
    </source>
</evidence>
<organism evidence="1 2">
    <name type="scientific">Cellulosimicrobium funkei</name>
    <dbReference type="NCBI Taxonomy" id="264251"/>
    <lineage>
        <taxon>Bacteria</taxon>
        <taxon>Bacillati</taxon>
        <taxon>Actinomycetota</taxon>
        <taxon>Actinomycetes</taxon>
        <taxon>Micrococcales</taxon>
        <taxon>Promicromonosporaceae</taxon>
        <taxon>Cellulosimicrobium</taxon>
    </lineage>
</organism>
<dbReference type="PATRIC" id="fig|264251.5.peg.1037"/>
<reference evidence="1 2" key="1">
    <citation type="submission" date="2014-05" db="EMBL/GenBank/DDBJ databases">
        <title>Cellulosimicrobium funkei U11 genome.</title>
        <authorList>
            <person name="Hu C."/>
            <person name="Gong Y."/>
            <person name="Wan W."/>
            <person name="Jiang M."/>
        </authorList>
    </citation>
    <scope>NUCLEOTIDE SEQUENCE [LARGE SCALE GENOMIC DNA]</scope>
    <source>
        <strain evidence="1 2">U11</strain>
    </source>
</reference>
<name>A0A0H2KV18_9MICO</name>
<accession>A0A0H2KV18</accession>
<sequence length="139" mass="14140">MRTLDPSRPRRATGPLVGLVAVGGVLAACSGPGPGEKDVTYDSLDALHESATTAGLTCLSFVPEDTGTPDAEMGACDDTTLLAVFADDVDEAEYFALLPETPAAEGEAALVGPNWVIVGDTGDLLETQAGIGGDFASDR</sequence>
<protein>
    <recommendedName>
        <fullName evidence="3">Lipoprotein</fullName>
    </recommendedName>
</protein>
<dbReference type="PROSITE" id="PS51257">
    <property type="entry name" value="PROKAR_LIPOPROTEIN"/>
    <property type="match status" value="1"/>
</dbReference>
<proteinExistence type="predicted"/>
<dbReference type="EMBL" id="JNBQ01000003">
    <property type="protein sequence ID" value="KLN35654.1"/>
    <property type="molecule type" value="Genomic_DNA"/>
</dbReference>
<dbReference type="AlphaFoldDB" id="A0A0H2KV18"/>
<dbReference type="RefSeq" id="WP_047231776.1">
    <property type="nucleotide sequence ID" value="NZ_JNBQ01000003.1"/>
</dbReference>
<evidence type="ECO:0000313" key="2">
    <source>
        <dbReference type="Proteomes" id="UP000035265"/>
    </source>
</evidence>